<dbReference type="EMBL" id="LR797375">
    <property type="protein sequence ID" value="CAB4211489.1"/>
    <property type="molecule type" value="Genomic_DNA"/>
</dbReference>
<reference evidence="1" key="1">
    <citation type="submission" date="2020-05" db="EMBL/GenBank/DDBJ databases">
        <authorList>
            <person name="Chiriac C."/>
            <person name="Salcher M."/>
            <person name="Ghai R."/>
            <person name="Kavagutti S V."/>
        </authorList>
    </citation>
    <scope>NUCLEOTIDE SEQUENCE</scope>
</reference>
<organism evidence="1">
    <name type="scientific">uncultured Caudovirales phage</name>
    <dbReference type="NCBI Taxonomy" id="2100421"/>
    <lineage>
        <taxon>Viruses</taxon>
        <taxon>Duplodnaviria</taxon>
        <taxon>Heunggongvirae</taxon>
        <taxon>Uroviricota</taxon>
        <taxon>Caudoviricetes</taxon>
        <taxon>Peduoviridae</taxon>
        <taxon>Maltschvirus</taxon>
        <taxon>Maltschvirus maltsch</taxon>
    </lineage>
</organism>
<dbReference type="EMBL" id="LR796861">
    <property type="protein sequence ID" value="CAB4170499.1"/>
    <property type="molecule type" value="Genomic_DNA"/>
</dbReference>
<accession>A0A6J5PF45</accession>
<evidence type="ECO:0000313" key="4">
    <source>
        <dbReference type="EMBL" id="CAB4211489.1"/>
    </source>
</evidence>
<proteinExistence type="predicted"/>
<dbReference type="EMBL" id="LR798454">
    <property type="protein sequence ID" value="CAB5238602.1"/>
    <property type="molecule type" value="Genomic_DNA"/>
</dbReference>
<evidence type="ECO:0000313" key="2">
    <source>
        <dbReference type="EMBL" id="CAB4182289.1"/>
    </source>
</evidence>
<evidence type="ECO:0000313" key="1">
    <source>
        <dbReference type="EMBL" id="CAB4170499.1"/>
    </source>
</evidence>
<gene>
    <name evidence="2" type="ORF">UFOVP1066_202</name>
    <name evidence="3" type="ORF">UFOVP1315_135</name>
    <name evidence="4" type="ORF">UFOVP1421_96</name>
    <name evidence="5" type="ORF">UFOVP1525_106</name>
    <name evidence="1" type="ORF">UFOVP909_69</name>
</gene>
<evidence type="ECO:0000313" key="5">
    <source>
        <dbReference type="EMBL" id="CAB5238602.1"/>
    </source>
</evidence>
<name>A0A6J5PF45_9CAUD</name>
<dbReference type="EMBL" id="LR797272">
    <property type="protein sequence ID" value="CAB4198532.1"/>
    <property type="molecule type" value="Genomic_DNA"/>
</dbReference>
<sequence length="60" mass="6825">MASRAGLDIFGLGTDRVKWNRSLEAYTQLIVEECINKFGQTRTEPNLSKYIMDGLKDENS</sequence>
<protein>
    <submittedName>
        <fullName evidence="1">Uncharacterized protein</fullName>
    </submittedName>
</protein>
<evidence type="ECO:0000313" key="3">
    <source>
        <dbReference type="EMBL" id="CAB4198532.1"/>
    </source>
</evidence>
<dbReference type="EMBL" id="LR797019">
    <property type="protein sequence ID" value="CAB4182289.1"/>
    <property type="molecule type" value="Genomic_DNA"/>
</dbReference>